<sequence length="93" mass="10069">MLDGNVALGLLLAAAGCVGIYLASPNQRWRAAPWPGRPARMVGVLLLVGGLAAFLQTLRPPVATFVFVHWLMLLFILFPYLGALLAARRGRRS</sequence>
<evidence type="ECO:0000256" key="1">
    <source>
        <dbReference type="SAM" id="Phobius"/>
    </source>
</evidence>
<accession>A0A323UTA5</accession>
<name>A0A323UTA5_9RHOO</name>
<dbReference type="AlphaFoldDB" id="A0A323UTA5"/>
<feature type="transmembrane region" description="Helical" evidence="1">
    <location>
        <begin position="6"/>
        <end position="26"/>
    </location>
</feature>
<feature type="transmembrane region" description="Helical" evidence="1">
    <location>
        <begin position="67"/>
        <end position="87"/>
    </location>
</feature>
<dbReference type="EMBL" id="QKOE01000011">
    <property type="protein sequence ID" value="PZA15729.1"/>
    <property type="molecule type" value="Genomic_DNA"/>
</dbReference>
<gene>
    <name evidence="2" type="ORF">DNK49_14760</name>
</gene>
<organism evidence="2 3">
    <name type="scientific">Parazoarcus communis SWub3 = DSM 12120</name>
    <dbReference type="NCBI Taxonomy" id="1121029"/>
    <lineage>
        <taxon>Bacteria</taxon>
        <taxon>Pseudomonadati</taxon>
        <taxon>Pseudomonadota</taxon>
        <taxon>Betaproteobacteria</taxon>
        <taxon>Rhodocyclales</taxon>
        <taxon>Zoogloeaceae</taxon>
        <taxon>Parazoarcus</taxon>
    </lineage>
</organism>
<dbReference type="Proteomes" id="UP000248259">
    <property type="component" value="Unassembled WGS sequence"/>
</dbReference>
<proteinExistence type="predicted"/>
<reference evidence="2 3" key="1">
    <citation type="submission" date="2018-06" db="EMBL/GenBank/DDBJ databases">
        <title>Azoarcus communis strain SWub3 genome.</title>
        <authorList>
            <person name="Zorraquino Salvo V."/>
            <person name="Toubiana D."/>
            <person name="Blumwald E."/>
        </authorList>
    </citation>
    <scope>NUCLEOTIDE SEQUENCE [LARGE SCALE GENOMIC DNA]</scope>
    <source>
        <strain evidence="2 3">SWub3</strain>
    </source>
</reference>
<feature type="transmembrane region" description="Helical" evidence="1">
    <location>
        <begin position="38"/>
        <end position="55"/>
    </location>
</feature>
<dbReference type="RefSeq" id="WP_110526094.1">
    <property type="nucleotide sequence ID" value="NZ_QKOE01000011.1"/>
</dbReference>
<keyword evidence="1" id="KW-0472">Membrane</keyword>
<protein>
    <submittedName>
        <fullName evidence="2">Uncharacterized protein</fullName>
    </submittedName>
</protein>
<evidence type="ECO:0000313" key="2">
    <source>
        <dbReference type="EMBL" id="PZA15729.1"/>
    </source>
</evidence>
<comment type="caution">
    <text evidence="2">The sequence shown here is derived from an EMBL/GenBank/DDBJ whole genome shotgun (WGS) entry which is preliminary data.</text>
</comment>
<evidence type="ECO:0000313" key="3">
    <source>
        <dbReference type="Proteomes" id="UP000248259"/>
    </source>
</evidence>
<keyword evidence="1" id="KW-0812">Transmembrane</keyword>
<keyword evidence="1" id="KW-1133">Transmembrane helix</keyword>
<keyword evidence="3" id="KW-1185">Reference proteome</keyword>